<comment type="caution">
    <text evidence="2">The sequence shown here is derived from an EMBL/GenBank/DDBJ whole genome shotgun (WGS) entry which is preliminary data.</text>
</comment>
<dbReference type="InterPro" id="IPR041682">
    <property type="entry name" value="AAA_14"/>
</dbReference>
<dbReference type="Proteomes" id="UP000245506">
    <property type="component" value="Unassembled WGS sequence"/>
</dbReference>
<accession>A0A317CBI0</accession>
<feature type="domain" description="AAA+ ATPase" evidence="1">
    <location>
        <begin position="16"/>
        <end position="132"/>
    </location>
</feature>
<dbReference type="OrthoDB" id="9771844at2"/>
<dbReference type="AlphaFoldDB" id="A0A317CBI0"/>
<gene>
    <name evidence="2" type="ORF">DKT75_11840</name>
</gene>
<sequence length="379" mass="43848">MIQRQVYTDIKDDLFQGKAILIFGARQVGKTTLVKQLIQPYEKDTLMFNGDEPDTRQLFKDITSTQLKRLIGDKRILFLDEAQRIQNIGLTLKLITDQISDVQVIATGSSSFDLANKTSEPLTGRKYEYTLFPFSFAEMTQHTNWLEEKRLLNDRLVYGYYPEVVNSVSTRKAERSLVLLSDSYLYKDILALEGINKPQLLNKLVRALALQLGSEVSYNELARLTGSSNHTIEKYIDVLEKAFIIFRLPSYSKNVRTELKKSKKIYFYDNGIRNAVIGNFTPFESRTDVGALWENFLVSERQKYLAYQQDSSTQPFFWRTKNQQEIDYIESTHQGLTAWEFKWSAKARVKFPEAFLKAYPDSKTELVTPESFETFVGVE</sequence>
<evidence type="ECO:0000313" key="3">
    <source>
        <dbReference type="Proteomes" id="UP000245506"/>
    </source>
</evidence>
<dbReference type="SMART" id="SM00382">
    <property type="entry name" value="AAA"/>
    <property type="match status" value="1"/>
</dbReference>
<evidence type="ECO:0000259" key="1">
    <source>
        <dbReference type="SMART" id="SM00382"/>
    </source>
</evidence>
<dbReference type="PANTHER" id="PTHR43566">
    <property type="entry name" value="CONSERVED PROTEIN"/>
    <property type="match status" value="1"/>
</dbReference>
<dbReference type="InterPro" id="IPR027417">
    <property type="entry name" value="P-loop_NTPase"/>
</dbReference>
<dbReference type="RefSeq" id="WP_109823647.1">
    <property type="nucleotide sequence ID" value="NZ_QGKL01000032.1"/>
</dbReference>
<keyword evidence="3" id="KW-1185">Reference proteome</keyword>
<evidence type="ECO:0000313" key="2">
    <source>
        <dbReference type="EMBL" id="PWQ95719.1"/>
    </source>
</evidence>
<name>A0A317CBI0_9GAMM</name>
<dbReference type="Gene3D" id="3.40.50.300">
    <property type="entry name" value="P-loop containing nucleotide triphosphate hydrolases"/>
    <property type="match status" value="1"/>
</dbReference>
<dbReference type="EMBL" id="QGKL01000032">
    <property type="protein sequence ID" value="PWQ95719.1"/>
    <property type="molecule type" value="Genomic_DNA"/>
</dbReference>
<proteinExistence type="predicted"/>
<dbReference type="Pfam" id="PF13173">
    <property type="entry name" value="AAA_14"/>
    <property type="match status" value="1"/>
</dbReference>
<dbReference type="InterPro" id="IPR025420">
    <property type="entry name" value="DUF4143"/>
</dbReference>
<dbReference type="InterPro" id="IPR003593">
    <property type="entry name" value="AAA+_ATPase"/>
</dbReference>
<dbReference type="SUPFAM" id="SSF52540">
    <property type="entry name" value="P-loop containing nucleoside triphosphate hydrolases"/>
    <property type="match status" value="1"/>
</dbReference>
<organism evidence="2 3">
    <name type="scientific">Leucothrix arctica</name>
    <dbReference type="NCBI Taxonomy" id="1481894"/>
    <lineage>
        <taxon>Bacteria</taxon>
        <taxon>Pseudomonadati</taxon>
        <taxon>Pseudomonadota</taxon>
        <taxon>Gammaproteobacteria</taxon>
        <taxon>Thiotrichales</taxon>
        <taxon>Thiotrichaceae</taxon>
        <taxon>Leucothrix</taxon>
    </lineage>
</organism>
<reference evidence="2 3" key="1">
    <citation type="submission" date="2018-05" db="EMBL/GenBank/DDBJ databases">
        <title>Leucothrix arctica sp. nov., isolated from Arctic seawater.</title>
        <authorList>
            <person name="Choi A."/>
            <person name="Baek K."/>
        </authorList>
    </citation>
    <scope>NUCLEOTIDE SEQUENCE [LARGE SCALE GENOMIC DNA]</scope>
    <source>
        <strain evidence="2 3">IMCC9719</strain>
    </source>
</reference>
<protein>
    <submittedName>
        <fullName evidence="2">ATPase</fullName>
    </submittedName>
</protein>
<dbReference type="Pfam" id="PF13635">
    <property type="entry name" value="DUF4143"/>
    <property type="match status" value="1"/>
</dbReference>
<dbReference type="PANTHER" id="PTHR43566:SF1">
    <property type="entry name" value="AAA+ ATPASE DOMAIN-CONTAINING PROTEIN"/>
    <property type="match status" value="1"/>
</dbReference>